<proteinExistence type="predicted"/>
<evidence type="ECO:0000256" key="5">
    <source>
        <dbReference type="SAM" id="Phobius"/>
    </source>
</evidence>
<evidence type="ECO:0000259" key="8">
    <source>
        <dbReference type="Pfam" id="PF15864"/>
    </source>
</evidence>
<dbReference type="GeneID" id="43402289"/>
<evidence type="ECO:0000313" key="9">
    <source>
        <dbReference type="EMBL" id="ADX48497.1"/>
    </source>
</evidence>
<keyword evidence="4 5" id="KW-0472">Membrane</keyword>
<dbReference type="KEGG" id="aaa:Acav_4617"/>
<sequence>MSIVSLVGFLLLVNGWLAPNHYEPWLTFHGEIISAAGAFFLALDILIKKREILLPYAISAPAILMTALLVFQRLNEVLLFNSDFYYGLVYVGIWIISGAVGSDAARKSLSGYHSEEISNTKLTGFLWAATAGAIVSGIIGTLQWLHLPLTVWMVESDGRAYANFAQPNNYATLLVMGIASLGYLLFIKKIKKWIFLCGTLFLCFGVLGSESRTGFIAVILVFAIWTTERSYSNKNRNPWLYFALIVGLWFCARFLWPSFSTFMGVAASRDATDFNSSSRLILWRQLGEALLLRPWNGYGWLQVGRAQDTIAPFYGASATASAHNIFFDVALWFGIPSAIILLMMNVKWFWRLRKDFRPIILYPLAVLAPLVLHSMLEFPYEYAFFLIPSGILVGFISSALGYRSLKFSRGAFLALLILLAASGFALTKIQLSYEEPMRMALADEQKFREEEIIKPPKEAFGFGQDVYALFNTLTHTGPETDATVKEAAYTSWRYPSRATHRRRVLSLFKAGQQKSACRALAAFQSLYDADSYEKLVISVKISTGLNSKIICFQNDGN</sequence>
<name>F0QB02_PARA1</name>
<feature type="transmembrane region" description="Helical" evidence="5">
    <location>
        <begin position="193"/>
        <end position="209"/>
    </location>
</feature>
<comment type="subcellular location">
    <subcellularLocation>
        <location evidence="1">Membrane</location>
        <topology evidence="1">Multi-pass membrane protein</topology>
    </subcellularLocation>
</comment>
<keyword evidence="3 5" id="KW-1133">Transmembrane helix</keyword>
<dbReference type="Pfam" id="PF11846">
    <property type="entry name" value="Wzy_C_2"/>
    <property type="match status" value="1"/>
</dbReference>
<keyword evidence="10" id="KW-1185">Reference proteome</keyword>
<evidence type="ECO:0000259" key="7">
    <source>
        <dbReference type="Pfam" id="PF11846"/>
    </source>
</evidence>
<dbReference type="GO" id="GO:0016020">
    <property type="term" value="C:membrane"/>
    <property type="evidence" value="ECO:0007669"/>
    <property type="project" value="UniProtKB-SubCell"/>
</dbReference>
<feature type="transmembrane region" description="Helical" evidence="5">
    <location>
        <begin position="125"/>
        <end position="147"/>
    </location>
</feature>
<dbReference type="InterPro" id="IPR031726">
    <property type="entry name" value="PglL_A"/>
</dbReference>
<dbReference type="EMBL" id="CP002521">
    <property type="protein sequence ID" value="ADX48497.1"/>
    <property type="molecule type" value="Genomic_DNA"/>
</dbReference>
<evidence type="ECO:0000256" key="2">
    <source>
        <dbReference type="ARBA" id="ARBA00022692"/>
    </source>
</evidence>
<evidence type="ECO:0000256" key="4">
    <source>
        <dbReference type="ARBA" id="ARBA00023136"/>
    </source>
</evidence>
<dbReference type="Proteomes" id="UP000002482">
    <property type="component" value="Chromosome"/>
</dbReference>
<dbReference type="HOGENOM" id="CLU_031791_1_0_4"/>
<dbReference type="PANTHER" id="PTHR37422">
    <property type="entry name" value="TEICHURONIC ACID BIOSYNTHESIS PROTEIN TUAE"/>
    <property type="match status" value="1"/>
</dbReference>
<dbReference type="PANTHER" id="PTHR37422:SF13">
    <property type="entry name" value="LIPOPOLYSACCHARIDE BIOSYNTHESIS PROTEIN PA4999-RELATED"/>
    <property type="match status" value="1"/>
</dbReference>
<feature type="domain" description="O-antigen ligase-related" evidence="6">
    <location>
        <begin position="199"/>
        <end position="341"/>
    </location>
</feature>
<feature type="domain" description="Virulence factor membrane-bound polymerase C-terminal" evidence="7">
    <location>
        <begin position="364"/>
        <end position="533"/>
    </location>
</feature>
<feature type="transmembrane region" description="Helical" evidence="5">
    <location>
        <begin position="359"/>
        <end position="376"/>
    </location>
</feature>
<dbReference type="OrthoDB" id="4448at2"/>
<evidence type="ECO:0000256" key="1">
    <source>
        <dbReference type="ARBA" id="ARBA00004141"/>
    </source>
</evidence>
<feature type="transmembrane region" description="Helical" evidence="5">
    <location>
        <begin position="215"/>
        <end position="232"/>
    </location>
</feature>
<feature type="transmembrane region" description="Helical" evidence="5">
    <location>
        <begin position="25"/>
        <end position="46"/>
    </location>
</feature>
<dbReference type="RefSeq" id="WP_013596959.1">
    <property type="nucleotide sequence ID" value="NC_015138.1"/>
</dbReference>
<evidence type="ECO:0000256" key="3">
    <source>
        <dbReference type="ARBA" id="ARBA00022989"/>
    </source>
</evidence>
<dbReference type="InterPro" id="IPR021797">
    <property type="entry name" value="Wzy_C_2"/>
</dbReference>
<feature type="transmembrane region" description="Helical" evidence="5">
    <location>
        <begin position="412"/>
        <end position="431"/>
    </location>
</feature>
<feature type="transmembrane region" description="Helical" evidence="5">
    <location>
        <begin position="167"/>
        <end position="186"/>
    </location>
</feature>
<accession>F0QB02</accession>
<feature type="transmembrane region" description="Helical" evidence="5">
    <location>
        <begin position="329"/>
        <end position="350"/>
    </location>
</feature>
<reference evidence="9" key="1">
    <citation type="submission" date="2011-02" db="EMBL/GenBank/DDBJ databases">
        <title>Complete sequence of Acidovorax avenae subsp. avenae ATCC 19860.</title>
        <authorList>
            <consortium name="US DOE Joint Genome Institute"/>
            <person name="Lucas S."/>
            <person name="Copeland A."/>
            <person name="Lapidus A."/>
            <person name="Cheng J.-F."/>
            <person name="Goodwin L."/>
            <person name="Pitluck S."/>
            <person name="Chertkov O."/>
            <person name="Held B."/>
            <person name="Detter J.C."/>
            <person name="Han C."/>
            <person name="Tapia R."/>
            <person name="Land M."/>
            <person name="Hauser L."/>
            <person name="Kyrpides N."/>
            <person name="Ivanova N."/>
            <person name="Ovchinnikova G."/>
            <person name="Pagani I."/>
            <person name="Gordon S."/>
            <person name="Woyke T."/>
        </authorList>
    </citation>
    <scope>NUCLEOTIDE SEQUENCE</scope>
    <source>
        <strain evidence="9">ATCC 19860</strain>
    </source>
</reference>
<feature type="transmembrane region" description="Helical" evidence="5">
    <location>
        <begin position="53"/>
        <end position="72"/>
    </location>
</feature>
<dbReference type="Pfam" id="PF04932">
    <property type="entry name" value="Wzy_C"/>
    <property type="match status" value="1"/>
</dbReference>
<protein>
    <submittedName>
        <fullName evidence="9">O-antigen polymerase</fullName>
    </submittedName>
</protein>
<gene>
    <name evidence="9" type="ordered locus">Acav_4617</name>
</gene>
<feature type="transmembrane region" description="Helical" evidence="5">
    <location>
        <begin position="239"/>
        <end position="256"/>
    </location>
</feature>
<dbReference type="InterPro" id="IPR051533">
    <property type="entry name" value="WaaL-like"/>
</dbReference>
<feature type="transmembrane region" description="Helical" evidence="5">
    <location>
        <begin position="382"/>
        <end position="400"/>
    </location>
</feature>
<dbReference type="InterPro" id="IPR007016">
    <property type="entry name" value="O-antigen_ligase-rel_domated"/>
</dbReference>
<evidence type="ECO:0000259" key="6">
    <source>
        <dbReference type="Pfam" id="PF04932"/>
    </source>
</evidence>
<feature type="domain" description="Protein glycosylation ligase" evidence="8">
    <location>
        <begin position="160"/>
        <end position="185"/>
    </location>
</feature>
<dbReference type="AlphaFoldDB" id="F0QB02"/>
<dbReference type="Pfam" id="PF15864">
    <property type="entry name" value="PglL_A"/>
    <property type="match status" value="1"/>
</dbReference>
<feature type="transmembrane region" description="Helical" evidence="5">
    <location>
        <begin position="84"/>
        <end position="105"/>
    </location>
</feature>
<evidence type="ECO:0000313" key="10">
    <source>
        <dbReference type="Proteomes" id="UP000002482"/>
    </source>
</evidence>
<organism evidence="9 10">
    <name type="scientific">Paracidovorax avenae (strain ATCC 19860 / DSM 7227 / CCUG 15838 / JCM 20985 / LMG 2117 / NCPPB 1011)</name>
    <name type="common">Acidovorax avenae</name>
    <dbReference type="NCBI Taxonomy" id="643561"/>
    <lineage>
        <taxon>Bacteria</taxon>
        <taxon>Pseudomonadati</taxon>
        <taxon>Pseudomonadota</taxon>
        <taxon>Betaproteobacteria</taxon>
        <taxon>Burkholderiales</taxon>
        <taxon>Comamonadaceae</taxon>
        <taxon>Paracidovorax</taxon>
    </lineage>
</organism>
<keyword evidence="2 5" id="KW-0812">Transmembrane</keyword>